<proteinExistence type="predicted"/>
<sequence>MQQSLMIIFAAIWLAMAAGSYMLFQRGTDVARKRKLWPRYTIASNVVIAAVIVYAQPPLPMMIGLLVFMVPLTWLTIRSTKFCDGCGSPSRAPFFMKPPEKCSHCQQKL</sequence>
<dbReference type="AlphaFoldDB" id="A0A0B9G0T5"/>
<accession>A0A0B9G0T5</accession>
<dbReference type="Proteomes" id="UP000031278">
    <property type="component" value="Unassembled WGS sequence"/>
</dbReference>
<evidence type="ECO:0000313" key="3">
    <source>
        <dbReference type="Proteomes" id="UP000031278"/>
    </source>
</evidence>
<keyword evidence="1" id="KW-0812">Transmembrane</keyword>
<comment type="caution">
    <text evidence="2">The sequence shown here is derived from an EMBL/GenBank/DDBJ whole genome shotgun (WGS) entry which is preliminary data.</text>
</comment>
<feature type="transmembrane region" description="Helical" evidence="1">
    <location>
        <begin position="36"/>
        <end position="55"/>
    </location>
</feature>
<reference evidence="2 3" key="1">
    <citation type="submission" date="2014-12" db="EMBL/GenBank/DDBJ databases">
        <title>Genome sequencing of Photobacterium gaetbulicola AD005a.</title>
        <authorList>
            <person name="Adrian T.G.S."/>
            <person name="Chan K.G."/>
        </authorList>
    </citation>
    <scope>NUCLEOTIDE SEQUENCE [LARGE SCALE GENOMIC DNA]</scope>
    <source>
        <strain evidence="2 3">AD005a</strain>
    </source>
</reference>
<keyword evidence="1" id="KW-1133">Transmembrane helix</keyword>
<gene>
    <name evidence="2" type="ORF">RJ45_18335</name>
</gene>
<feature type="transmembrane region" description="Helical" evidence="1">
    <location>
        <begin position="61"/>
        <end position="77"/>
    </location>
</feature>
<dbReference type="EMBL" id="JWLZ01000180">
    <property type="protein sequence ID" value="KHT62333.1"/>
    <property type="molecule type" value="Genomic_DNA"/>
</dbReference>
<protein>
    <submittedName>
        <fullName evidence="2">Membrane protein</fullName>
    </submittedName>
</protein>
<organism evidence="2 3">
    <name type="scientific">Photobacterium gaetbulicola</name>
    <dbReference type="NCBI Taxonomy" id="1295392"/>
    <lineage>
        <taxon>Bacteria</taxon>
        <taxon>Pseudomonadati</taxon>
        <taxon>Pseudomonadota</taxon>
        <taxon>Gammaproteobacteria</taxon>
        <taxon>Vibrionales</taxon>
        <taxon>Vibrionaceae</taxon>
        <taxon>Photobacterium</taxon>
    </lineage>
</organism>
<keyword evidence="1" id="KW-0472">Membrane</keyword>
<evidence type="ECO:0000313" key="2">
    <source>
        <dbReference type="EMBL" id="KHT62333.1"/>
    </source>
</evidence>
<name>A0A0B9G0T5_9GAMM</name>
<feature type="transmembrane region" description="Helical" evidence="1">
    <location>
        <begin position="6"/>
        <end position="24"/>
    </location>
</feature>
<evidence type="ECO:0000256" key="1">
    <source>
        <dbReference type="SAM" id="Phobius"/>
    </source>
</evidence>